<dbReference type="Pfam" id="PF05486">
    <property type="entry name" value="SRP9-21"/>
    <property type="match status" value="1"/>
</dbReference>
<dbReference type="FunFam" id="3.30.720.10:FF:000001">
    <property type="entry name" value="Signal recognition particle 9 kDa protein"/>
    <property type="match status" value="1"/>
</dbReference>
<dbReference type="InterPro" id="IPR009018">
    <property type="entry name" value="Signal_recog_particle_SRP9/14"/>
</dbReference>
<evidence type="ECO:0000256" key="1">
    <source>
        <dbReference type="ARBA" id="ARBA00004496"/>
    </source>
</evidence>
<dbReference type="SUPFAM" id="SSF54762">
    <property type="entry name" value="Signal recognition particle alu RNA binding heterodimer, SRP9/14"/>
    <property type="match status" value="1"/>
</dbReference>
<keyword evidence="5" id="KW-0694">RNA-binding</keyword>
<evidence type="ECO:0000313" key="11">
    <source>
        <dbReference type="Proteomes" id="UP000614350"/>
    </source>
</evidence>
<protein>
    <recommendedName>
        <fullName evidence="3">Signal recognition particle 9 kDa protein</fullName>
    </recommendedName>
</protein>
<dbReference type="EMBL" id="JACSEA010000017">
    <property type="protein sequence ID" value="KAF7383473.1"/>
    <property type="molecule type" value="Genomic_DNA"/>
</dbReference>
<keyword evidence="6" id="KW-0733">Signal recognition particle</keyword>
<organism evidence="10 11">
    <name type="scientific">Vespula vulgaris</name>
    <name type="common">Yellow jacket</name>
    <name type="synonym">Wasp</name>
    <dbReference type="NCBI Taxonomy" id="7454"/>
    <lineage>
        <taxon>Eukaryota</taxon>
        <taxon>Metazoa</taxon>
        <taxon>Ecdysozoa</taxon>
        <taxon>Arthropoda</taxon>
        <taxon>Hexapoda</taxon>
        <taxon>Insecta</taxon>
        <taxon>Pterygota</taxon>
        <taxon>Neoptera</taxon>
        <taxon>Endopterygota</taxon>
        <taxon>Hymenoptera</taxon>
        <taxon>Apocrita</taxon>
        <taxon>Aculeata</taxon>
        <taxon>Vespoidea</taxon>
        <taxon>Vespidae</taxon>
        <taxon>Vespinae</taxon>
        <taxon>Vespula</taxon>
    </lineage>
</organism>
<gene>
    <name evidence="10" type="ORF">HZH66_012823</name>
</gene>
<dbReference type="Gene3D" id="3.30.720.10">
    <property type="entry name" value="Signal recognition particle alu RNA binding heterodimer, srp9/1"/>
    <property type="match status" value="1"/>
</dbReference>
<accession>A0A834J7R3</accession>
<comment type="function">
    <text evidence="8">Component of the signal recognition particle (SRP) complex, a ribonucleoprotein complex that mediates the cotranslational targeting of secretory and membrane proteins to the endoplasmic reticulum (ER). SRP9 together with SRP14 and the Alu portion of the SRP RNA, constitutes the elongation arrest domain of SRP. The complex of SRP9 and SRP14 is required for SRP RNA binding.</text>
</comment>
<keyword evidence="7" id="KW-0687">Ribonucleoprotein</keyword>
<dbReference type="GO" id="GO:0006614">
    <property type="term" value="P:SRP-dependent cotranslational protein targeting to membrane"/>
    <property type="evidence" value="ECO:0007669"/>
    <property type="project" value="InterPro"/>
</dbReference>
<comment type="subcellular location">
    <subcellularLocation>
        <location evidence="1">Cytoplasm</location>
    </subcellularLocation>
</comment>
<keyword evidence="11" id="KW-1185">Reference proteome</keyword>
<dbReference type="GO" id="GO:0005829">
    <property type="term" value="C:cytosol"/>
    <property type="evidence" value="ECO:0007669"/>
    <property type="project" value="UniProtKB-ARBA"/>
</dbReference>
<evidence type="ECO:0000256" key="8">
    <source>
        <dbReference type="ARBA" id="ARBA00045462"/>
    </source>
</evidence>
<comment type="similarity">
    <text evidence="2">Belongs to the SRP9 family.</text>
</comment>
<keyword evidence="4" id="KW-0963">Cytoplasm</keyword>
<dbReference type="PANTHER" id="PTHR12834:SF12">
    <property type="entry name" value="SIGNAL RECOGNITION PARTICLE 9 KDA PROTEIN"/>
    <property type="match status" value="1"/>
</dbReference>
<proteinExistence type="inferred from homology"/>
<evidence type="ECO:0000256" key="6">
    <source>
        <dbReference type="ARBA" id="ARBA00023135"/>
    </source>
</evidence>
<evidence type="ECO:0000256" key="7">
    <source>
        <dbReference type="ARBA" id="ARBA00023274"/>
    </source>
</evidence>
<dbReference type="InterPro" id="IPR039432">
    <property type="entry name" value="SRP9_dom"/>
</dbReference>
<dbReference type="GO" id="GO:0005786">
    <property type="term" value="C:signal recognition particle, endoplasmic reticulum targeting"/>
    <property type="evidence" value="ECO:0007669"/>
    <property type="project" value="UniProtKB-KW"/>
</dbReference>
<evidence type="ECO:0000256" key="5">
    <source>
        <dbReference type="ARBA" id="ARBA00022884"/>
    </source>
</evidence>
<name>A0A834J7R3_VESVU</name>
<dbReference type="InterPro" id="IPR039914">
    <property type="entry name" value="SRP9-like"/>
</dbReference>
<evidence type="ECO:0000313" key="10">
    <source>
        <dbReference type="EMBL" id="KAF7383473.1"/>
    </source>
</evidence>
<comment type="caution">
    <text evidence="10">The sequence shown here is derived from an EMBL/GenBank/DDBJ whole genome shotgun (WGS) entry which is preliminary data.</text>
</comment>
<dbReference type="AlphaFoldDB" id="A0A834J7R3"/>
<evidence type="ECO:0000259" key="9">
    <source>
        <dbReference type="Pfam" id="PF05486"/>
    </source>
</evidence>
<evidence type="ECO:0000256" key="3">
    <source>
        <dbReference type="ARBA" id="ARBA00020414"/>
    </source>
</evidence>
<dbReference type="Proteomes" id="UP000614350">
    <property type="component" value="Unassembled WGS sequence"/>
</dbReference>
<sequence>MKFIDLGDARRRCLSSTLTSSLEYARKIQSSSSLKRVLFQPMTYLNSWEEFEKGAERLYLQNPMKARYSMKYCHNKGVLWLKLTDNCTCLQYKTEIAQDLKKMEKFIGNLMRHMASKDS</sequence>
<dbReference type="GO" id="GO:0008312">
    <property type="term" value="F:7S RNA binding"/>
    <property type="evidence" value="ECO:0007669"/>
    <property type="project" value="InterPro"/>
</dbReference>
<evidence type="ECO:0000256" key="4">
    <source>
        <dbReference type="ARBA" id="ARBA00022490"/>
    </source>
</evidence>
<feature type="domain" description="SRP9" evidence="9">
    <location>
        <begin position="46"/>
        <end position="114"/>
    </location>
</feature>
<reference evidence="10" key="1">
    <citation type="journal article" date="2020" name="G3 (Bethesda)">
        <title>High-Quality Assemblies for Three Invasive Social Wasps from the &lt;i&gt;Vespula&lt;/i&gt; Genus.</title>
        <authorList>
            <person name="Harrop T.W.R."/>
            <person name="Guhlin J."/>
            <person name="McLaughlin G.M."/>
            <person name="Permina E."/>
            <person name="Stockwell P."/>
            <person name="Gilligan J."/>
            <person name="Le Lec M.F."/>
            <person name="Gruber M.A.M."/>
            <person name="Quinn O."/>
            <person name="Lovegrove M."/>
            <person name="Duncan E.J."/>
            <person name="Remnant E.J."/>
            <person name="Van Eeckhoven J."/>
            <person name="Graham B."/>
            <person name="Knapp R.A."/>
            <person name="Langford K.W."/>
            <person name="Kronenberg Z."/>
            <person name="Press M.O."/>
            <person name="Eacker S.M."/>
            <person name="Wilson-Rankin E.E."/>
            <person name="Purcell J."/>
            <person name="Lester P.J."/>
            <person name="Dearden P.K."/>
        </authorList>
    </citation>
    <scope>NUCLEOTIDE SEQUENCE</scope>
    <source>
        <strain evidence="10">Marl-1</strain>
    </source>
</reference>
<evidence type="ECO:0000256" key="2">
    <source>
        <dbReference type="ARBA" id="ARBA00009193"/>
    </source>
</evidence>
<dbReference type="PANTHER" id="PTHR12834">
    <property type="entry name" value="SIGNAL RECOGNITION PARTICLE 9 KDA PROTEIN"/>
    <property type="match status" value="1"/>
</dbReference>